<sequence length="587" mass="63871">MHRSRAVPRCISSAQPASKVSYRSVAQRGLKQKPNSVPGSRVAITSKSSRSGRNAALILSVAVGGGVLLYPRNLYAESAPPPAEIEFEAPRKKAASKEDSKDFISSQHLQVKRSWENPGVYAWGKNTSRVVAPNSDEVNIKIPKRIAFFDGKVLRDIKFDSKFGVAVDENGDLLQWGAGFSPNCRVPTPTLKGKDIIKISISRDRIIALSSSGIVFSVPASYEDLDSGPKLQENSWIPFWKSRAQFSYRTLVPKDMAWGEKVTKVSSGLEHCLLLTSKGRLFSAASGTEDFPSKGQMGIPGLTWTTRPEGPYDQPHEITTLRGFEIAEIAAGDYHSLAVDRQGRVFAFGDSSLGQLGLETNSESPNIDAPSLVPIDKLYRGTGLAPRVTNVAAGGINSFFTVDATRIQGQDGEIPTDLGRVTADTWSCGQGTYGALGNGRWTHIQEIPTKIKSLSGLFEYDETAKVVIPIRMAYISVGTTHVAATMANVTEVSASKHGTENETNWGADVVWWGGNEFYQLGTGKRSNVNAPLYIAPLDAEAERAKGRKEDHRFQITPRKVIRVRGRDVSVEQRVECGRGVTAVYSGL</sequence>
<evidence type="ECO:0000256" key="1">
    <source>
        <dbReference type="PROSITE-ProRule" id="PRU00235"/>
    </source>
</evidence>
<evidence type="ECO:0000313" key="2">
    <source>
        <dbReference type="EMBL" id="KAG9243247.1"/>
    </source>
</evidence>
<dbReference type="EMBL" id="MU253994">
    <property type="protein sequence ID" value="KAG9243247.1"/>
    <property type="molecule type" value="Genomic_DNA"/>
</dbReference>
<dbReference type="SUPFAM" id="SSF50985">
    <property type="entry name" value="RCC1/BLIP-II"/>
    <property type="match status" value="1"/>
</dbReference>
<proteinExistence type="predicted"/>
<dbReference type="FunFam" id="2.130.10.30:FF:000027">
    <property type="entry name" value="Protein FMP25, mitochondrial"/>
    <property type="match status" value="1"/>
</dbReference>
<dbReference type="PANTHER" id="PTHR47563">
    <property type="entry name" value="PROTEIN FMP25, MITOCHONDRIAL"/>
    <property type="match status" value="1"/>
</dbReference>
<dbReference type="Pfam" id="PF00415">
    <property type="entry name" value="RCC1"/>
    <property type="match status" value="1"/>
</dbReference>
<accession>A0A9P7Z0T8</accession>
<dbReference type="InterPro" id="IPR000408">
    <property type="entry name" value="Reg_chr_condens"/>
</dbReference>
<comment type="caution">
    <text evidence="2">The sequence shown here is derived from an EMBL/GenBank/DDBJ whole genome shotgun (WGS) entry which is preliminary data.</text>
</comment>
<feature type="repeat" description="RCC1" evidence="1">
    <location>
        <begin position="279"/>
        <end position="342"/>
    </location>
</feature>
<feature type="repeat" description="RCC1" evidence="1">
    <location>
        <begin position="343"/>
        <end position="404"/>
    </location>
</feature>
<dbReference type="PROSITE" id="PS50012">
    <property type="entry name" value="RCC1_3"/>
    <property type="match status" value="2"/>
</dbReference>
<dbReference type="Pfam" id="PF13540">
    <property type="entry name" value="RCC1_2"/>
    <property type="match status" value="1"/>
</dbReference>
<gene>
    <name evidence="2" type="ORF">BJ878DRAFT_462730</name>
</gene>
<dbReference type="OrthoDB" id="10256179at2759"/>
<keyword evidence="3" id="KW-1185">Reference proteome</keyword>
<reference evidence="2" key="1">
    <citation type="journal article" date="2021" name="IMA Fungus">
        <title>Genomic characterization of three marine fungi, including Emericellopsis atlantica sp. nov. with signatures of a generalist lifestyle and marine biomass degradation.</title>
        <authorList>
            <person name="Hagestad O.C."/>
            <person name="Hou L."/>
            <person name="Andersen J.H."/>
            <person name="Hansen E.H."/>
            <person name="Altermark B."/>
            <person name="Li C."/>
            <person name="Kuhnert E."/>
            <person name="Cox R.J."/>
            <person name="Crous P.W."/>
            <person name="Spatafora J.W."/>
            <person name="Lail K."/>
            <person name="Amirebrahimi M."/>
            <person name="Lipzen A."/>
            <person name="Pangilinan J."/>
            <person name="Andreopoulos W."/>
            <person name="Hayes R.D."/>
            <person name="Ng V."/>
            <person name="Grigoriev I.V."/>
            <person name="Jackson S.A."/>
            <person name="Sutton T.D.S."/>
            <person name="Dobson A.D.W."/>
            <person name="Rama T."/>
        </authorList>
    </citation>
    <scope>NUCLEOTIDE SEQUENCE</scope>
    <source>
        <strain evidence="2">TRa3180A</strain>
    </source>
</reference>
<protein>
    <submittedName>
        <fullName evidence="2">Mitochondrial protein-like protein Fmp25</fullName>
    </submittedName>
</protein>
<dbReference type="Gene3D" id="2.130.10.30">
    <property type="entry name" value="Regulator of chromosome condensation 1/beta-lactamase-inhibitor protein II"/>
    <property type="match status" value="1"/>
</dbReference>
<dbReference type="PANTHER" id="PTHR47563:SF1">
    <property type="entry name" value="PROTEIN FMP25, MITOCHONDRIAL"/>
    <property type="match status" value="1"/>
</dbReference>
<dbReference type="GO" id="GO:0034551">
    <property type="term" value="P:mitochondrial respiratory chain complex III assembly"/>
    <property type="evidence" value="ECO:0007669"/>
    <property type="project" value="TreeGrafter"/>
</dbReference>
<dbReference type="GO" id="GO:0005743">
    <property type="term" value="C:mitochondrial inner membrane"/>
    <property type="evidence" value="ECO:0007669"/>
    <property type="project" value="TreeGrafter"/>
</dbReference>
<organism evidence="2 3">
    <name type="scientific">Calycina marina</name>
    <dbReference type="NCBI Taxonomy" id="1763456"/>
    <lineage>
        <taxon>Eukaryota</taxon>
        <taxon>Fungi</taxon>
        <taxon>Dikarya</taxon>
        <taxon>Ascomycota</taxon>
        <taxon>Pezizomycotina</taxon>
        <taxon>Leotiomycetes</taxon>
        <taxon>Helotiales</taxon>
        <taxon>Pezizellaceae</taxon>
        <taxon>Calycina</taxon>
    </lineage>
</organism>
<dbReference type="InterPro" id="IPR053245">
    <property type="entry name" value="MitoProcess-Associated"/>
</dbReference>
<evidence type="ECO:0000313" key="3">
    <source>
        <dbReference type="Proteomes" id="UP000887226"/>
    </source>
</evidence>
<dbReference type="AlphaFoldDB" id="A0A9P7Z0T8"/>
<dbReference type="InterPro" id="IPR009091">
    <property type="entry name" value="RCC1/BLIP-II"/>
</dbReference>
<dbReference type="PROSITE" id="PS00626">
    <property type="entry name" value="RCC1_2"/>
    <property type="match status" value="1"/>
</dbReference>
<dbReference type="Proteomes" id="UP000887226">
    <property type="component" value="Unassembled WGS sequence"/>
</dbReference>
<name>A0A9P7Z0T8_9HELO</name>